<dbReference type="InterPro" id="IPR012657">
    <property type="entry name" value="23S_rRNA-intervening_sequence"/>
</dbReference>
<protein>
    <submittedName>
        <fullName evidence="1">Four helix bundle protein</fullName>
    </submittedName>
</protein>
<dbReference type="NCBIfam" id="TIGR02436">
    <property type="entry name" value="four helix bundle protein"/>
    <property type="match status" value="1"/>
</dbReference>
<comment type="caution">
    <text evidence="1">The sequence shown here is derived from an EMBL/GenBank/DDBJ whole genome shotgun (WGS) entry which is preliminary data.</text>
</comment>
<evidence type="ECO:0000313" key="2">
    <source>
        <dbReference type="Proteomes" id="UP000051373"/>
    </source>
</evidence>
<proteinExistence type="predicted"/>
<dbReference type="PANTHER" id="PTHR38471">
    <property type="entry name" value="FOUR HELIX BUNDLE PROTEIN"/>
    <property type="match status" value="1"/>
</dbReference>
<name>A0A0S8FR71_UNCW3</name>
<dbReference type="InterPro" id="IPR036583">
    <property type="entry name" value="23S_rRNA_IVS_sf"/>
</dbReference>
<reference evidence="1 2" key="1">
    <citation type="journal article" date="2015" name="Microbiome">
        <title>Genomic resolution of linkages in carbon, nitrogen, and sulfur cycling among widespread estuary sediment bacteria.</title>
        <authorList>
            <person name="Baker B.J."/>
            <person name="Lazar C.S."/>
            <person name="Teske A.P."/>
            <person name="Dick G.J."/>
        </authorList>
    </citation>
    <scope>NUCLEOTIDE SEQUENCE [LARGE SCALE GENOMIC DNA]</scope>
    <source>
        <strain evidence="1">SM23_42</strain>
    </source>
</reference>
<organism evidence="1 2">
    <name type="scientific">candidate division WOR_3 bacterium SM23_42</name>
    <dbReference type="NCBI Taxonomy" id="1703779"/>
    <lineage>
        <taxon>Bacteria</taxon>
        <taxon>Bacteria division WOR-3</taxon>
    </lineage>
</organism>
<dbReference type="AlphaFoldDB" id="A0A0S8FR71"/>
<gene>
    <name evidence="1" type="ORF">AMJ83_07645</name>
</gene>
<dbReference type="PANTHER" id="PTHR38471:SF2">
    <property type="entry name" value="FOUR HELIX BUNDLE PROTEIN"/>
    <property type="match status" value="1"/>
</dbReference>
<dbReference type="STRING" id="1703779.AMJ83_07645"/>
<dbReference type="Proteomes" id="UP000051373">
    <property type="component" value="Unassembled WGS sequence"/>
</dbReference>
<dbReference type="Gene3D" id="1.20.1440.60">
    <property type="entry name" value="23S rRNA-intervening sequence"/>
    <property type="match status" value="1"/>
</dbReference>
<sequence length="141" mass="16371">MKKKIASFRDLEVYQRSYKAAIVVIKQIIPRLPKEEKFDLADQLRRSAKAVPRLIAEGYSKRHQPKGFQKYLDDALCESNETIVSLSQVHDIYGVEKDLCSKMIDEYEIISRKTYRLALVWTSFGKRANQKMKSSIPTNQT</sequence>
<dbReference type="SUPFAM" id="SSF158446">
    <property type="entry name" value="IVS-encoded protein-like"/>
    <property type="match status" value="1"/>
</dbReference>
<dbReference type="Pfam" id="PF05635">
    <property type="entry name" value="23S_rRNA_IVP"/>
    <property type="match status" value="1"/>
</dbReference>
<dbReference type="EMBL" id="LJUJ01000016">
    <property type="protein sequence ID" value="KPK63222.1"/>
    <property type="molecule type" value="Genomic_DNA"/>
</dbReference>
<accession>A0A0S8FR71</accession>
<evidence type="ECO:0000313" key="1">
    <source>
        <dbReference type="EMBL" id="KPK63222.1"/>
    </source>
</evidence>